<dbReference type="Proteomes" id="UP000437736">
    <property type="component" value="Unassembled WGS sequence"/>
</dbReference>
<evidence type="ECO:0000313" key="9">
    <source>
        <dbReference type="EMBL" id="MST32556.1"/>
    </source>
</evidence>
<dbReference type="Gene3D" id="3.30.70.980">
    <property type="match status" value="2"/>
</dbReference>
<dbReference type="InterPro" id="IPR049083">
    <property type="entry name" value="TACO1_YebC_N"/>
</dbReference>
<keyword evidence="2 6" id="KW-0963">Cytoplasm</keyword>
<dbReference type="InterPro" id="IPR017856">
    <property type="entry name" value="Integrase-like_N"/>
</dbReference>
<evidence type="ECO:0000259" key="7">
    <source>
        <dbReference type="Pfam" id="PF01709"/>
    </source>
</evidence>
<keyword evidence="10" id="KW-1185">Reference proteome</keyword>
<keyword evidence="4 6" id="KW-0238">DNA-binding</keyword>
<dbReference type="Pfam" id="PF01709">
    <property type="entry name" value="Transcrip_reg"/>
    <property type="match status" value="1"/>
</dbReference>
<dbReference type="InterPro" id="IPR048300">
    <property type="entry name" value="TACO1_YebC-like_2nd/3rd_dom"/>
</dbReference>
<protein>
    <recommendedName>
        <fullName evidence="6">Probable transcriptional regulatory protein GHK86_07445</fullName>
    </recommendedName>
</protein>
<keyword evidence="5 6" id="KW-0804">Transcription</keyword>
<evidence type="ECO:0000256" key="6">
    <source>
        <dbReference type="HAMAP-Rule" id="MF_00693"/>
    </source>
</evidence>
<dbReference type="NCBIfam" id="TIGR01033">
    <property type="entry name" value="YebC/PmpR family DNA-binding transcriptional regulator"/>
    <property type="match status" value="1"/>
</dbReference>
<dbReference type="HAMAP" id="MF_00693">
    <property type="entry name" value="Transcrip_reg_TACO1"/>
    <property type="match status" value="1"/>
</dbReference>
<dbReference type="InterPro" id="IPR029072">
    <property type="entry name" value="YebC-like"/>
</dbReference>
<dbReference type="EMBL" id="WJHE01000329">
    <property type="protein sequence ID" value="MST32556.1"/>
    <property type="molecule type" value="Genomic_DNA"/>
</dbReference>
<dbReference type="Gene3D" id="1.10.10.200">
    <property type="match status" value="1"/>
</dbReference>
<comment type="similarity">
    <text evidence="1 6">Belongs to the TACO1 family.</text>
</comment>
<dbReference type="NCBIfam" id="NF009044">
    <property type="entry name" value="PRK12378.1"/>
    <property type="match status" value="1"/>
</dbReference>
<comment type="subcellular location">
    <subcellularLocation>
        <location evidence="6">Cytoplasm</location>
    </subcellularLocation>
</comment>
<feature type="domain" description="TACO1/YebC-like second and third" evidence="7">
    <location>
        <begin position="82"/>
        <end position="244"/>
    </location>
</feature>
<reference evidence="9 10" key="1">
    <citation type="submission" date="2019-11" db="EMBL/GenBank/DDBJ databases">
        <title>Acidiferrimicrobium australis gen. nov., sp. nov., an acidophilic and obligately heterotrophic, member of the Actinobacteria that catalyses dissimilatory oxido- reduction of iron isolated from metal-rich acidic water in Chile.</title>
        <authorList>
            <person name="Gonzalez D."/>
            <person name="Huber K."/>
            <person name="Hedrich S."/>
            <person name="Rojas-Villalobos C."/>
            <person name="Quatrini R."/>
            <person name="Dinamarca M.A."/>
            <person name="Schwarz A."/>
            <person name="Canales C."/>
            <person name="Nancucheo I."/>
        </authorList>
    </citation>
    <scope>NUCLEOTIDE SEQUENCE [LARGE SCALE GENOMIC DNA]</scope>
    <source>
        <strain evidence="9 10">USS-CCA1</strain>
    </source>
</reference>
<dbReference type="InterPro" id="IPR002876">
    <property type="entry name" value="Transcrip_reg_TACO1-like"/>
</dbReference>
<sequence>MSGHSKWATIKHKKGAADKARGKLFAKLIRQVEVAAREGGGDPDSNPTLRTMFQKAREASVPLDTIDRAIKRGTGELEGVRYEQISYEGYAPCGVAVIVEVLTDNRNRTGAEVRSAFSKNGGSMAEPGAVSWQFERKGVILVPKAPSGRGPVTEDELMLVVLDAGAEDIAEAGEESWQVTTPPTELNAVRAALDEAGIPAESTELSMVPTTVVALDSEADAKKVLRLIDVLEDHDDVQNVYANFDIPDSVLELVEA</sequence>
<evidence type="ECO:0000256" key="2">
    <source>
        <dbReference type="ARBA" id="ARBA00022490"/>
    </source>
</evidence>
<evidence type="ECO:0000259" key="8">
    <source>
        <dbReference type="Pfam" id="PF20772"/>
    </source>
</evidence>
<comment type="caution">
    <text evidence="9">The sequence shown here is derived from an EMBL/GenBank/DDBJ whole genome shotgun (WGS) entry which is preliminary data.</text>
</comment>
<evidence type="ECO:0000256" key="1">
    <source>
        <dbReference type="ARBA" id="ARBA00008724"/>
    </source>
</evidence>
<feature type="domain" description="TACO1/YebC-like N-terminal" evidence="8">
    <location>
        <begin position="5"/>
        <end position="76"/>
    </location>
</feature>
<evidence type="ECO:0000313" key="10">
    <source>
        <dbReference type="Proteomes" id="UP000437736"/>
    </source>
</evidence>
<gene>
    <name evidence="9" type="ORF">GHK86_07445</name>
</gene>
<proteinExistence type="inferred from homology"/>
<name>A0ABW9QSS1_9ACTN</name>
<evidence type="ECO:0000256" key="3">
    <source>
        <dbReference type="ARBA" id="ARBA00023015"/>
    </source>
</evidence>
<dbReference type="SUPFAM" id="SSF75625">
    <property type="entry name" value="YebC-like"/>
    <property type="match status" value="1"/>
</dbReference>
<dbReference type="PANTHER" id="PTHR12532:SF6">
    <property type="entry name" value="TRANSCRIPTIONAL REGULATORY PROTEIN YEBC-RELATED"/>
    <property type="match status" value="1"/>
</dbReference>
<evidence type="ECO:0000256" key="4">
    <source>
        <dbReference type="ARBA" id="ARBA00023125"/>
    </source>
</evidence>
<dbReference type="PANTHER" id="PTHR12532">
    <property type="entry name" value="TRANSLATIONAL ACTIVATOR OF CYTOCHROME C OXIDASE 1"/>
    <property type="match status" value="1"/>
</dbReference>
<accession>A0ABW9QSS1</accession>
<dbReference type="GO" id="GO:0003677">
    <property type="term" value="F:DNA binding"/>
    <property type="evidence" value="ECO:0007669"/>
    <property type="project" value="UniProtKB-KW"/>
</dbReference>
<dbReference type="Pfam" id="PF20772">
    <property type="entry name" value="TACO1_YebC_N"/>
    <property type="match status" value="1"/>
</dbReference>
<dbReference type="NCBIfam" id="NF001030">
    <property type="entry name" value="PRK00110.1"/>
    <property type="match status" value="1"/>
</dbReference>
<evidence type="ECO:0000256" key="5">
    <source>
        <dbReference type="ARBA" id="ARBA00023163"/>
    </source>
</evidence>
<dbReference type="InterPro" id="IPR026564">
    <property type="entry name" value="Transcrip_reg_TACO1-like_dom3"/>
</dbReference>
<organism evidence="9 10">
    <name type="scientific">Acidiferrimicrobium australe</name>
    <dbReference type="NCBI Taxonomy" id="2664430"/>
    <lineage>
        <taxon>Bacteria</taxon>
        <taxon>Bacillati</taxon>
        <taxon>Actinomycetota</taxon>
        <taxon>Acidimicrobiia</taxon>
        <taxon>Acidimicrobiales</taxon>
        <taxon>Acidimicrobiaceae</taxon>
        <taxon>Acidiferrimicrobium</taxon>
    </lineage>
</organism>
<keyword evidence="3 6" id="KW-0805">Transcription regulation</keyword>